<feature type="transmembrane region" description="Helical" evidence="1">
    <location>
        <begin position="12"/>
        <end position="33"/>
    </location>
</feature>
<dbReference type="RefSeq" id="WP_113956006.1">
    <property type="nucleotide sequence ID" value="NZ_QNRT01000011.1"/>
</dbReference>
<keyword evidence="1" id="KW-0812">Transmembrane</keyword>
<accession>A0A395JFD1</accession>
<dbReference type="Proteomes" id="UP000253083">
    <property type="component" value="Unassembled WGS sequence"/>
</dbReference>
<protein>
    <submittedName>
        <fullName evidence="2">Uncharacterized protein</fullName>
    </submittedName>
</protein>
<evidence type="ECO:0000313" key="2">
    <source>
        <dbReference type="EMBL" id="RBP47030.1"/>
    </source>
</evidence>
<keyword evidence="3" id="KW-1185">Reference proteome</keyword>
<keyword evidence="1" id="KW-1133">Transmembrane helix</keyword>
<organism evidence="2 3">
    <name type="scientific">Arenicella xantha</name>
    <dbReference type="NCBI Taxonomy" id="644221"/>
    <lineage>
        <taxon>Bacteria</taxon>
        <taxon>Pseudomonadati</taxon>
        <taxon>Pseudomonadota</taxon>
        <taxon>Gammaproteobacteria</taxon>
        <taxon>Arenicellales</taxon>
        <taxon>Arenicellaceae</taxon>
        <taxon>Arenicella</taxon>
    </lineage>
</organism>
<feature type="transmembrane region" description="Helical" evidence="1">
    <location>
        <begin position="53"/>
        <end position="77"/>
    </location>
</feature>
<sequence>MDFSNQKFQIQLGCALTIGVAIAYYFLLVSTVGSFSKLFSGLEVSEIPIQTKFIFSLANIWWLFSVIVATGVAAMYFLKPRIGYILYSIPVALLPIIVLITIWAIYSPIFSLAETQ</sequence>
<dbReference type="InParanoid" id="A0A395JFD1"/>
<feature type="transmembrane region" description="Helical" evidence="1">
    <location>
        <begin position="84"/>
        <end position="106"/>
    </location>
</feature>
<dbReference type="EMBL" id="QNRT01000011">
    <property type="protein sequence ID" value="RBP47030.1"/>
    <property type="molecule type" value="Genomic_DNA"/>
</dbReference>
<evidence type="ECO:0000256" key="1">
    <source>
        <dbReference type="SAM" id="Phobius"/>
    </source>
</evidence>
<keyword evidence="1" id="KW-0472">Membrane</keyword>
<comment type="caution">
    <text evidence="2">The sequence shown here is derived from an EMBL/GenBank/DDBJ whole genome shotgun (WGS) entry which is preliminary data.</text>
</comment>
<gene>
    <name evidence="2" type="ORF">DFR28_1114</name>
</gene>
<name>A0A395JFD1_9GAMM</name>
<reference evidence="2 3" key="1">
    <citation type="submission" date="2018-06" db="EMBL/GenBank/DDBJ databases">
        <title>Genomic Encyclopedia of Type Strains, Phase IV (KMG-IV): sequencing the most valuable type-strain genomes for metagenomic binning, comparative biology and taxonomic classification.</title>
        <authorList>
            <person name="Goeker M."/>
        </authorList>
    </citation>
    <scope>NUCLEOTIDE SEQUENCE [LARGE SCALE GENOMIC DNA]</scope>
    <source>
        <strain evidence="2 3">DSM 24032</strain>
    </source>
</reference>
<evidence type="ECO:0000313" key="3">
    <source>
        <dbReference type="Proteomes" id="UP000253083"/>
    </source>
</evidence>
<dbReference type="AlphaFoldDB" id="A0A395JFD1"/>
<proteinExistence type="predicted"/>